<name>A0A6J8CH33_MYTCO</name>
<dbReference type="InterPro" id="IPR019791">
    <property type="entry name" value="Haem_peroxidase_animal"/>
</dbReference>
<evidence type="ECO:0000313" key="6">
    <source>
        <dbReference type="Proteomes" id="UP000507470"/>
    </source>
</evidence>
<evidence type="ECO:0000313" key="5">
    <source>
        <dbReference type="EMBL" id="CAC5395001.1"/>
    </source>
</evidence>
<keyword evidence="5" id="KW-0560">Oxidoreductase</keyword>
<evidence type="ECO:0000256" key="4">
    <source>
        <dbReference type="PIRSR" id="PIRSR619791-2"/>
    </source>
</evidence>
<dbReference type="PANTHER" id="PTHR11475">
    <property type="entry name" value="OXIDASE/PEROXIDASE"/>
    <property type="match status" value="1"/>
</dbReference>
<keyword evidence="4" id="KW-0408">Iron</keyword>
<keyword evidence="3" id="KW-0732">Signal</keyword>
<evidence type="ECO:0000256" key="1">
    <source>
        <dbReference type="ARBA" id="ARBA00004613"/>
    </source>
</evidence>
<gene>
    <name evidence="5" type="ORF">MCOR_29714</name>
</gene>
<dbReference type="PROSITE" id="PS50292">
    <property type="entry name" value="PEROXIDASE_3"/>
    <property type="match status" value="1"/>
</dbReference>
<evidence type="ECO:0000256" key="2">
    <source>
        <dbReference type="ARBA" id="ARBA00022525"/>
    </source>
</evidence>
<dbReference type="GO" id="GO:0140825">
    <property type="term" value="F:lactoperoxidase activity"/>
    <property type="evidence" value="ECO:0007669"/>
    <property type="project" value="UniProtKB-EC"/>
</dbReference>
<dbReference type="PANTHER" id="PTHR11475:SF134">
    <property type="entry name" value="LD42267P"/>
    <property type="match status" value="1"/>
</dbReference>
<accession>A0A6J8CH33</accession>
<dbReference type="GO" id="GO:0006979">
    <property type="term" value="P:response to oxidative stress"/>
    <property type="evidence" value="ECO:0007669"/>
    <property type="project" value="InterPro"/>
</dbReference>
<dbReference type="FunFam" id="1.10.640.10:FF:000003">
    <property type="entry name" value="chorion peroxidase"/>
    <property type="match status" value="1"/>
</dbReference>
<keyword evidence="4" id="KW-0349">Heme</keyword>
<dbReference type="GO" id="GO:0046872">
    <property type="term" value="F:metal ion binding"/>
    <property type="evidence" value="ECO:0007669"/>
    <property type="project" value="UniProtKB-KW"/>
</dbReference>
<dbReference type="InterPro" id="IPR037120">
    <property type="entry name" value="Haem_peroxidase_sf_animal"/>
</dbReference>
<dbReference type="CDD" id="cd09823">
    <property type="entry name" value="peroxinectin_like"/>
    <property type="match status" value="1"/>
</dbReference>
<dbReference type="AlphaFoldDB" id="A0A6J8CH33"/>
<keyword evidence="2" id="KW-0964">Secreted</keyword>
<organism evidence="5 6">
    <name type="scientific">Mytilus coruscus</name>
    <name type="common">Sea mussel</name>
    <dbReference type="NCBI Taxonomy" id="42192"/>
    <lineage>
        <taxon>Eukaryota</taxon>
        <taxon>Metazoa</taxon>
        <taxon>Spiralia</taxon>
        <taxon>Lophotrochozoa</taxon>
        <taxon>Mollusca</taxon>
        <taxon>Bivalvia</taxon>
        <taxon>Autobranchia</taxon>
        <taxon>Pteriomorphia</taxon>
        <taxon>Mytilida</taxon>
        <taxon>Mytiloidea</taxon>
        <taxon>Mytilidae</taxon>
        <taxon>Mytilinae</taxon>
        <taxon>Mytilus</taxon>
    </lineage>
</organism>
<keyword evidence="5" id="KW-0575">Peroxidase</keyword>
<keyword evidence="4" id="KW-0479">Metal-binding</keyword>
<dbReference type="Proteomes" id="UP000507470">
    <property type="component" value="Unassembled WGS sequence"/>
</dbReference>
<evidence type="ECO:0000256" key="3">
    <source>
        <dbReference type="ARBA" id="ARBA00022729"/>
    </source>
</evidence>
<dbReference type="PRINTS" id="PR00457">
    <property type="entry name" value="ANPEROXIDASE"/>
</dbReference>
<sequence length="779" mass="88586">MINNEYVIKVMIIYNLWIFETGLMIRANMTTKLLLVASIVCFTVISGKDRQKREVIGTLAGGGMHISDMMAKSIQIALKDWAIRTELEKQMYLSGYDKVSKGSYLWHRSMFMNLKEYSKVQVLNQKGFINLRALAEFEKLSGVPIHVMQNDYKLVEEWQKHIAPYCECPIPKCNPKYPYRTADGGCNNFHVPTWGQAMRAQLRWLPAAYSDGLNVPRIHSITGASLPSPRLISNVVHNAHMSDFREPKQSMLMMQFGQFLDHDFVGTPTNRGFNNSEIQCCDLDPTTRDKRGSCFPIPVPPKDKRFHNPCMNFVRSSIAPELYCKPAPRNQINQQSSFIDGSMIYGNSMKEQTYLRLGKGGLLKMTDGGFLPRYEDGDCIMESPGEYCFGAGDDRNTIVPSLAFLHIVFLREHNRLAVALGKINPHWTDEIIFQETRKIIGGVLQHIMYSEWLPLVLNDEFMTIYGLKSVYGKYNTVYNEKLDPTTANVMAAAAFRFGHSMIPNFLGYGGPGGKKIAEFPIYKTYNRPGVLMSHGGKGNDWIGEWMLDDSHAKSDRVVNDGVRNYLFMDHHGMSFDLVSFNIQRGRDHGLPPYNAWRKWCGLPPVIHFGHGPGGLVDHDKDAIIRLSKTYKHVDDIDLYTGGLSERRVKGGLTGPTFQCLIGKSFANWKFGDRFWYENDFKLTGFSPRQLETIRHHKISKIICQNTKIDHIQQASFLLPSKHNQKIPCHAIPDIDLLAWAEPSELRTNIFFPVPANPVPIWANLGPVHFKEAYKHVAAY</sequence>
<dbReference type="EC" id="1.11.1.7" evidence="5"/>
<dbReference type="EMBL" id="CACVKT020005427">
    <property type="protein sequence ID" value="CAC5395001.1"/>
    <property type="molecule type" value="Genomic_DNA"/>
</dbReference>
<protein>
    <submittedName>
        <fullName evidence="5">PXDN</fullName>
        <ecNumber evidence="5">1.11.1.7</ecNumber>
    </submittedName>
</protein>
<dbReference type="Gene3D" id="1.10.640.10">
    <property type="entry name" value="Haem peroxidase domain superfamily, animal type"/>
    <property type="match status" value="1"/>
</dbReference>
<dbReference type="GO" id="GO:0005576">
    <property type="term" value="C:extracellular region"/>
    <property type="evidence" value="ECO:0007669"/>
    <property type="project" value="UniProtKB-SubCell"/>
</dbReference>
<dbReference type="InterPro" id="IPR010255">
    <property type="entry name" value="Haem_peroxidase_sf"/>
</dbReference>
<proteinExistence type="predicted"/>
<dbReference type="OrthoDB" id="823504at2759"/>
<dbReference type="Pfam" id="PF03098">
    <property type="entry name" value="An_peroxidase"/>
    <property type="match status" value="1"/>
</dbReference>
<keyword evidence="6" id="KW-1185">Reference proteome</keyword>
<dbReference type="GO" id="GO:0020037">
    <property type="term" value="F:heme binding"/>
    <property type="evidence" value="ECO:0007669"/>
    <property type="project" value="InterPro"/>
</dbReference>
<feature type="binding site" description="axial binding residue" evidence="4">
    <location>
        <position position="499"/>
    </location>
    <ligand>
        <name>heme b</name>
        <dbReference type="ChEBI" id="CHEBI:60344"/>
    </ligand>
    <ligandPart>
        <name>Fe</name>
        <dbReference type="ChEBI" id="CHEBI:18248"/>
    </ligandPart>
</feature>
<reference evidence="5 6" key="1">
    <citation type="submission" date="2020-06" db="EMBL/GenBank/DDBJ databases">
        <authorList>
            <person name="Li R."/>
            <person name="Bekaert M."/>
        </authorList>
    </citation>
    <scope>NUCLEOTIDE SEQUENCE [LARGE SCALE GENOMIC DNA]</scope>
    <source>
        <strain evidence="6">wild</strain>
    </source>
</reference>
<comment type="subcellular location">
    <subcellularLocation>
        <location evidence="1">Secreted</location>
    </subcellularLocation>
</comment>
<dbReference type="SUPFAM" id="SSF48113">
    <property type="entry name" value="Heme-dependent peroxidases"/>
    <property type="match status" value="1"/>
</dbReference>